<dbReference type="InterPro" id="IPR029063">
    <property type="entry name" value="SAM-dependent_MTases_sf"/>
</dbReference>
<dbReference type="InterPro" id="IPR050320">
    <property type="entry name" value="N5-glutamine_MTase"/>
</dbReference>
<organism evidence="2">
    <name type="scientific">Mucochytrium quahogii</name>
    <dbReference type="NCBI Taxonomy" id="96639"/>
    <lineage>
        <taxon>Eukaryota</taxon>
        <taxon>Sar</taxon>
        <taxon>Stramenopiles</taxon>
        <taxon>Bigyra</taxon>
        <taxon>Labyrinthulomycetes</taxon>
        <taxon>Thraustochytrida</taxon>
        <taxon>Thraustochytriidae</taxon>
        <taxon>Mucochytrium</taxon>
    </lineage>
</organism>
<dbReference type="EMBL" id="HBHK01019855">
    <property type="protein sequence ID" value="CAD9695679.1"/>
    <property type="molecule type" value="Transcribed_RNA"/>
</dbReference>
<name>A0A7S2WMQ2_9STRA</name>
<reference evidence="2" key="1">
    <citation type="submission" date="2021-01" db="EMBL/GenBank/DDBJ databases">
        <authorList>
            <person name="Corre E."/>
            <person name="Pelletier E."/>
            <person name="Niang G."/>
            <person name="Scheremetjew M."/>
            <person name="Finn R."/>
            <person name="Kale V."/>
            <person name="Holt S."/>
            <person name="Cochrane G."/>
            <person name="Meng A."/>
            <person name="Brown T."/>
            <person name="Cohen L."/>
        </authorList>
    </citation>
    <scope>NUCLEOTIDE SEQUENCE</scope>
    <source>
        <strain evidence="2">NY070348D</strain>
    </source>
</reference>
<feature type="domain" description="Methyltransferase small" evidence="1">
    <location>
        <begin position="237"/>
        <end position="360"/>
    </location>
</feature>
<dbReference type="PROSITE" id="PS00092">
    <property type="entry name" value="N6_MTASE"/>
    <property type="match status" value="1"/>
</dbReference>
<dbReference type="GO" id="GO:0003676">
    <property type="term" value="F:nucleic acid binding"/>
    <property type="evidence" value="ECO:0007669"/>
    <property type="project" value="InterPro"/>
</dbReference>
<dbReference type="InterPro" id="IPR007848">
    <property type="entry name" value="Small_mtfrase_dom"/>
</dbReference>
<dbReference type="PANTHER" id="PTHR18895">
    <property type="entry name" value="HEMK METHYLTRANSFERASE"/>
    <property type="match status" value="1"/>
</dbReference>
<protein>
    <recommendedName>
        <fullName evidence="1">Methyltransferase small domain-containing protein</fullName>
    </recommendedName>
</protein>
<dbReference type="GO" id="GO:0032259">
    <property type="term" value="P:methylation"/>
    <property type="evidence" value="ECO:0007669"/>
    <property type="project" value="InterPro"/>
</dbReference>
<gene>
    <name evidence="2" type="ORF">QSP1433_LOCUS12578</name>
</gene>
<dbReference type="CDD" id="cd02440">
    <property type="entry name" value="AdoMet_MTases"/>
    <property type="match status" value="1"/>
</dbReference>
<proteinExistence type="predicted"/>
<dbReference type="GO" id="GO:0036009">
    <property type="term" value="F:protein-glutamine N-methyltransferase activity"/>
    <property type="evidence" value="ECO:0007669"/>
    <property type="project" value="TreeGrafter"/>
</dbReference>
<sequence>MWKLCGFARREGFLRLDVLKRTRMFSGVPFKLEEDDRTSNITVGWSDPKHGTVECLLRGGTRFNVKSPKKIIFVEDSKELKPDKAFNLVNHGTAIVWTGDFHKAKAFLKGILKRVKNRKPPKDAEPLEQFRFGRMNKATLANFKSKVLLHVGRDHTFSNARAPTEVQEACRMAFGETSDPYLIGFNDVLSLVGSLEHRKKGIYVDGLDLSIYPHYGVFPPTRHEYISLLDKVEFDYTSVEVAYDVGTGTGIIGAALLKKGVQHVIATDLFARALNCAHDNFSRLGLLPKTTLVKCDLFPESGKHKLANLIVFNPPWFPAKPDSAFHASIYDSKTSRNLKFFLKGAPAHLAPNGQVFLIVSDLPMKLGLRSADEIDKLIISAGMEVLEKVSVLPSHSRTGDSNDELNAFRKSENVELWRLRPMETK</sequence>
<dbReference type="PANTHER" id="PTHR18895:SF74">
    <property type="entry name" value="MTRF1L RELEASE FACTOR GLUTAMINE METHYLTRANSFERASE"/>
    <property type="match status" value="1"/>
</dbReference>
<dbReference type="Pfam" id="PF05175">
    <property type="entry name" value="MTS"/>
    <property type="match status" value="1"/>
</dbReference>
<dbReference type="SUPFAM" id="SSF53335">
    <property type="entry name" value="S-adenosyl-L-methionine-dependent methyltransferases"/>
    <property type="match status" value="1"/>
</dbReference>
<evidence type="ECO:0000259" key="1">
    <source>
        <dbReference type="Pfam" id="PF05175"/>
    </source>
</evidence>
<accession>A0A7S2WMQ2</accession>
<dbReference type="Gene3D" id="3.40.50.150">
    <property type="entry name" value="Vaccinia Virus protein VP39"/>
    <property type="match status" value="1"/>
</dbReference>
<evidence type="ECO:0000313" key="2">
    <source>
        <dbReference type="EMBL" id="CAD9695679.1"/>
    </source>
</evidence>
<dbReference type="AlphaFoldDB" id="A0A7S2WMQ2"/>
<dbReference type="InterPro" id="IPR002052">
    <property type="entry name" value="DNA_methylase_N6_adenine_CS"/>
</dbReference>